<dbReference type="InterPro" id="IPR013783">
    <property type="entry name" value="Ig-like_fold"/>
</dbReference>
<comment type="caution">
    <text evidence="2">The sequence shown here is derived from an EMBL/GenBank/DDBJ whole genome shotgun (WGS) entry which is preliminary data.</text>
</comment>
<dbReference type="FunFam" id="2.60.40.10:FF:000437">
    <property type="entry name" value="Beat-IIIc, isoform A"/>
    <property type="match status" value="1"/>
</dbReference>
<evidence type="ECO:0000259" key="1">
    <source>
        <dbReference type="PROSITE" id="PS50835"/>
    </source>
</evidence>
<evidence type="ECO:0000313" key="2">
    <source>
        <dbReference type="EMBL" id="KAF7279289.1"/>
    </source>
</evidence>
<dbReference type="InterPro" id="IPR007110">
    <property type="entry name" value="Ig-like_dom"/>
</dbReference>
<protein>
    <recommendedName>
        <fullName evidence="1">Ig-like domain-containing protein</fullName>
    </recommendedName>
</protein>
<sequence>MTAPAIQDPRYDMHLHCRFDMGGEELYAVKWYKDDHEFFRYTPSGPGTISYPVAGVHVNPNRSECDKSSCDLLLTNIRRPESSGAYRCEVSSEAPAFRLASQTHNVTVAALPEKAPIMEGLSGSYTLGDTLSATCTSDFGDPKPTLTFYINKKPVSLDYIKVLNSDSNYQHPYQGNSYLLKNTRIQLRMKIGKSMSVNARAEITCVSTTDGIGLAAAPSLRTSRNFSIIDPNQIVNNQKFSWTETISSGYHLKPGNLIVALPIVWRAINCFQM</sequence>
<dbReference type="AlphaFoldDB" id="A0A834IG88"/>
<dbReference type="OrthoDB" id="7375975at2759"/>
<evidence type="ECO:0000313" key="3">
    <source>
        <dbReference type="Proteomes" id="UP000625711"/>
    </source>
</evidence>
<keyword evidence="3" id="KW-1185">Reference proteome</keyword>
<dbReference type="Proteomes" id="UP000625711">
    <property type="component" value="Unassembled WGS sequence"/>
</dbReference>
<accession>A0A834IG88</accession>
<feature type="domain" description="Ig-like" evidence="1">
    <location>
        <begin position="1"/>
        <end position="107"/>
    </location>
</feature>
<dbReference type="Gene3D" id="2.60.40.10">
    <property type="entry name" value="Immunoglobulins"/>
    <property type="match status" value="2"/>
</dbReference>
<dbReference type="PANTHER" id="PTHR21261:SF15">
    <property type="entry name" value="BEATEN PATH IIIA, ISOFORM D-RELATED"/>
    <property type="match status" value="1"/>
</dbReference>
<dbReference type="EMBL" id="JAACXV010000370">
    <property type="protein sequence ID" value="KAF7279289.1"/>
    <property type="molecule type" value="Genomic_DNA"/>
</dbReference>
<dbReference type="SUPFAM" id="SSF48726">
    <property type="entry name" value="Immunoglobulin"/>
    <property type="match status" value="1"/>
</dbReference>
<name>A0A834IG88_RHYFE</name>
<dbReference type="InterPro" id="IPR036179">
    <property type="entry name" value="Ig-like_dom_sf"/>
</dbReference>
<reference evidence="2" key="1">
    <citation type="submission" date="2020-08" db="EMBL/GenBank/DDBJ databases">
        <title>Genome sequencing and assembly of the red palm weevil Rhynchophorus ferrugineus.</title>
        <authorList>
            <person name="Dias G.B."/>
            <person name="Bergman C.M."/>
            <person name="Manee M."/>
        </authorList>
    </citation>
    <scope>NUCLEOTIDE SEQUENCE</scope>
    <source>
        <strain evidence="2">AA-2017</strain>
        <tissue evidence="2">Whole larva</tissue>
    </source>
</reference>
<dbReference type="PANTHER" id="PTHR21261">
    <property type="entry name" value="BEAT PROTEIN"/>
    <property type="match status" value="1"/>
</dbReference>
<gene>
    <name evidence="2" type="ORF">GWI33_007422</name>
</gene>
<organism evidence="2 3">
    <name type="scientific">Rhynchophorus ferrugineus</name>
    <name type="common">Red palm weevil</name>
    <name type="synonym">Curculio ferrugineus</name>
    <dbReference type="NCBI Taxonomy" id="354439"/>
    <lineage>
        <taxon>Eukaryota</taxon>
        <taxon>Metazoa</taxon>
        <taxon>Ecdysozoa</taxon>
        <taxon>Arthropoda</taxon>
        <taxon>Hexapoda</taxon>
        <taxon>Insecta</taxon>
        <taxon>Pterygota</taxon>
        <taxon>Neoptera</taxon>
        <taxon>Endopterygota</taxon>
        <taxon>Coleoptera</taxon>
        <taxon>Polyphaga</taxon>
        <taxon>Cucujiformia</taxon>
        <taxon>Curculionidae</taxon>
        <taxon>Dryophthorinae</taxon>
        <taxon>Rhynchophorus</taxon>
    </lineage>
</organism>
<proteinExistence type="predicted"/>
<dbReference type="PROSITE" id="PS50835">
    <property type="entry name" value="IG_LIKE"/>
    <property type="match status" value="1"/>
</dbReference>